<evidence type="ECO:0000256" key="1">
    <source>
        <dbReference type="SAM" id="MobiDB-lite"/>
    </source>
</evidence>
<feature type="region of interest" description="Disordered" evidence="1">
    <location>
        <begin position="118"/>
        <end position="146"/>
    </location>
</feature>
<evidence type="ECO:0000313" key="3">
    <source>
        <dbReference type="Proteomes" id="UP000547973"/>
    </source>
</evidence>
<protein>
    <submittedName>
        <fullName evidence="2">Uncharacterized protein</fullName>
    </submittedName>
</protein>
<name>A0A7Y9ZDK6_9MICO</name>
<comment type="caution">
    <text evidence="2">The sequence shown here is derived from an EMBL/GenBank/DDBJ whole genome shotgun (WGS) entry which is preliminary data.</text>
</comment>
<accession>A0A7Y9ZDK6</accession>
<feature type="region of interest" description="Disordered" evidence="1">
    <location>
        <begin position="1"/>
        <end position="60"/>
    </location>
</feature>
<reference evidence="2 3" key="1">
    <citation type="submission" date="2020-07" db="EMBL/GenBank/DDBJ databases">
        <title>Sequencing the genomes of 1000 actinobacteria strains.</title>
        <authorList>
            <person name="Klenk H.-P."/>
        </authorList>
    </citation>
    <scope>NUCLEOTIDE SEQUENCE [LARGE SCALE GENOMIC DNA]</scope>
    <source>
        <strain evidence="2 3">DSM 19970</strain>
    </source>
</reference>
<organism evidence="2 3">
    <name type="scientific">Demequina lutea</name>
    <dbReference type="NCBI Taxonomy" id="431489"/>
    <lineage>
        <taxon>Bacteria</taxon>
        <taxon>Bacillati</taxon>
        <taxon>Actinomycetota</taxon>
        <taxon>Actinomycetes</taxon>
        <taxon>Micrococcales</taxon>
        <taxon>Demequinaceae</taxon>
        <taxon>Demequina</taxon>
    </lineage>
</organism>
<proteinExistence type="predicted"/>
<sequence length="188" mass="20546">MLRARFAHTNTHKLRNPPGRNGGGRTSGHPRIHRGARYAHHAQGRDGYGHPPATASSTLDERARYARDPRTIPWADHVSLMRDGHCAAAAFPVVKRHTWRHTRLPAVTQLRLHGPCGVDKPASTARSSHRRASSVRLSTSSPDATPAAMPAYLTQARHADRDYRFAALVSAAVDMDMPPGWLAHATAA</sequence>
<dbReference type="Proteomes" id="UP000547973">
    <property type="component" value="Unassembled WGS sequence"/>
</dbReference>
<keyword evidence="3" id="KW-1185">Reference proteome</keyword>
<feature type="compositionally biased region" description="Basic residues" evidence="1">
    <location>
        <begin position="28"/>
        <end position="42"/>
    </location>
</feature>
<dbReference type="EMBL" id="JACBZO010000002">
    <property type="protein sequence ID" value="NYI42920.1"/>
    <property type="molecule type" value="Genomic_DNA"/>
</dbReference>
<evidence type="ECO:0000313" key="2">
    <source>
        <dbReference type="EMBL" id="NYI42920.1"/>
    </source>
</evidence>
<dbReference type="RefSeq" id="WP_062075528.1">
    <property type="nucleotide sequence ID" value="NZ_BBRC01000010.1"/>
</dbReference>
<gene>
    <name evidence="2" type="ORF">BKA03_003094</name>
</gene>
<dbReference type="AlphaFoldDB" id="A0A7Y9ZDK6"/>